<name>A0ABQ1ZNJ0_9BACL</name>
<proteinExistence type="predicted"/>
<dbReference type="InterPro" id="IPR015943">
    <property type="entry name" value="WD40/YVTN_repeat-like_dom_sf"/>
</dbReference>
<dbReference type="EMBL" id="BMFU01000015">
    <property type="protein sequence ID" value="GGH70013.1"/>
    <property type="molecule type" value="Genomic_DNA"/>
</dbReference>
<organism evidence="2 3">
    <name type="scientific">Paenibacillus silvae</name>
    <dbReference type="NCBI Taxonomy" id="1325358"/>
    <lineage>
        <taxon>Bacteria</taxon>
        <taxon>Bacillati</taxon>
        <taxon>Bacillota</taxon>
        <taxon>Bacilli</taxon>
        <taxon>Bacillales</taxon>
        <taxon>Paenibacillaceae</taxon>
        <taxon>Paenibacillus</taxon>
    </lineage>
</organism>
<dbReference type="SUPFAM" id="SSF50998">
    <property type="entry name" value="Quinoprotein alcohol dehydrogenase-like"/>
    <property type="match status" value="1"/>
</dbReference>
<protein>
    <recommendedName>
        <fullName evidence="4">PQQ-binding-like beta-propeller repeat protein</fullName>
    </recommendedName>
</protein>
<dbReference type="Proteomes" id="UP000652153">
    <property type="component" value="Unassembled WGS sequence"/>
</dbReference>
<keyword evidence="3" id="KW-1185">Reference proteome</keyword>
<evidence type="ECO:0008006" key="4">
    <source>
        <dbReference type="Google" id="ProtNLM"/>
    </source>
</evidence>
<evidence type="ECO:0000256" key="1">
    <source>
        <dbReference type="SAM" id="SignalP"/>
    </source>
</evidence>
<dbReference type="Gene3D" id="2.130.10.10">
    <property type="entry name" value="YVTN repeat-like/Quinoprotein amine dehydrogenase"/>
    <property type="match status" value="1"/>
</dbReference>
<feature type="signal peptide" evidence="1">
    <location>
        <begin position="1"/>
        <end position="27"/>
    </location>
</feature>
<reference evidence="3" key="1">
    <citation type="journal article" date="2019" name="Int. J. Syst. Evol. Microbiol.">
        <title>The Global Catalogue of Microorganisms (GCM) 10K type strain sequencing project: providing services to taxonomists for standard genome sequencing and annotation.</title>
        <authorList>
            <consortium name="The Broad Institute Genomics Platform"/>
            <consortium name="The Broad Institute Genome Sequencing Center for Infectious Disease"/>
            <person name="Wu L."/>
            <person name="Ma J."/>
        </authorList>
    </citation>
    <scope>NUCLEOTIDE SEQUENCE [LARGE SCALE GENOMIC DNA]</scope>
    <source>
        <strain evidence="3">CGMCC 1.12770</strain>
    </source>
</reference>
<sequence>MKLKQFNYWLIASLCFFLASPSEPALAKDLMQFQWGYDITNGGQSRTSSHLIESVTDAMGNQSLIVTKEGYNDAYIDILDAKTGALLWSIPIFNRGYVLSDDGYMFIFDEKKVSARHVYSGQVIWTAPLPKLPLKFSYYYWPELAFPRENGSLYLALDSEEKSTLYHYNSKGKISQKFKLPYLIEQIKGDVIISKKYSDHPDVHINSLSTGKKIKTIVGTKGYNQFIALSDGTLMQYNLQENTMILKAYNSAGQIKWTKQLPYNTRFDSSSAIVALKDRFLFVDAKNKRIKLYTSAGKLIAESAYLPLRNNYNGYWEPLNVAIDGTSFMFLTSKNGNDELVIMDTSNLNVLSSYKKSEFDLDKEFLFLNNTTGLYIISDEGRNLVSMQLSK</sequence>
<dbReference type="InterPro" id="IPR011047">
    <property type="entry name" value="Quinoprotein_ADH-like_sf"/>
</dbReference>
<keyword evidence="1" id="KW-0732">Signal</keyword>
<accession>A0ABQ1ZNJ0</accession>
<evidence type="ECO:0000313" key="3">
    <source>
        <dbReference type="Proteomes" id="UP000652153"/>
    </source>
</evidence>
<evidence type="ECO:0000313" key="2">
    <source>
        <dbReference type="EMBL" id="GGH70013.1"/>
    </source>
</evidence>
<feature type="chain" id="PRO_5046849259" description="PQQ-binding-like beta-propeller repeat protein" evidence="1">
    <location>
        <begin position="28"/>
        <end position="391"/>
    </location>
</feature>
<comment type="caution">
    <text evidence="2">The sequence shown here is derived from an EMBL/GenBank/DDBJ whole genome shotgun (WGS) entry which is preliminary data.</text>
</comment>
<gene>
    <name evidence="2" type="ORF">GCM10008014_54010</name>
</gene>
<dbReference type="RefSeq" id="WP_188594621.1">
    <property type="nucleotide sequence ID" value="NZ_BMFU01000015.1"/>
</dbReference>